<gene>
    <name evidence="1" type="ORF">ERX46_10650</name>
</gene>
<name>A0A4Q4KJE1_9FLAO</name>
<dbReference type="RefSeq" id="WP_130093851.1">
    <property type="nucleotide sequence ID" value="NZ_SETE01000004.1"/>
</dbReference>
<dbReference type="EMBL" id="SETE01000004">
    <property type="protein sequence ID" value="RYM33391.1"/>
    <property type="molecule type" value="Genomic_DNA"/>
</dbReference>
<proteinExistence type="predicted"/>
<evidence type="ECO:0000313" key="2">
    <source>
        <dbReference type="Proteomes" id="UP000293952"/>
    </source>
</evidence>
<dbReference type="Proteomes" id="UP000293952">
    <property type="component" value="Unassembled WGS sequence"/>
</dbReference>
<comment type="caution">
    <text evidence="1">The sequence shown here is derived from an EMBL/GenBank/DDBJ whole genome shotgun (WGS) entry which is preliminary data.</text>
</comment>
<organism evidence="1 2">
    <name type="scientific">Brumimicrobium glaciale</name>
    <dbReference type="NCBI Taxonomy" id="200475"/>
    <lineage>
        <taxon>Bacteria</taxon>
        <taxon>Pseudomonadati</taxon>
        <taxon>Bacteroidota</taxon>
        <taxon>Flavobacteriia</taxon>
        <taxon>Flavobacteriales</taxon>
        <taxon>Crocinitomicaceae</taxon>
        <taxon>Brumimicrobium</taxon>
    </lineage>
</organism>
<accession>A0A4Q4KJE1</accession>
<sequence length="179" mass="21268">MKKLNILLILFLALISCEEKTNGHSAKINMPDEFISRIHTPEFEIDNYKILGKTYFDKHIADFKKINWKKDFWSEYDSDNFNMSNIEVFNLTDSRYLGISTGINTNENFQFIIGLGTHMEESPSNKPYRKIKLYYSETENEEIPKNIIELFFKKEYSKINIELSKYSMEEIEDLYLNIN</sequence>
<keyword evidence="2" id="KW-1185">Reference proteome</keyword>
<evidence type="ECO:0000313" key="1">
    <source>
        <dbReference type="EMBL" id="RYM33391.1"/>
    </source>
</evidence>
<dbReference type="AlphaFoldDB" id="A0A4Q4KJE1"/>
<protein>
    <submittedName>
        <fullName evidence="1">Uncharacterized protein</fullName>
    </submittedName>
</protein>
<reference evidence="1 2" key="1">
    <citation type="submission" date="2019-02" db="EMBL/GenBank/DDBJ databases">
        <title>Genome sequence of the sea-ice species Brumimicrobium glaciale.</title>
        <authorList>
            <person name="Bowman J.P."/>
        </authorList>
    </citation>
    <scope>NUCLEOTIDE SEQUENCE [LARGE SCALE GENOMIC DNA]</scope>
    <source>
        <strain evidence="1 2">IC156</strain>
    </source>
</reference>
<dbReference type="OrthoDB" id="1431961at2"/>
<dbReference type="PROSITE" id="PS51257">
    <property type="entry name" value="PROKAR_LIPOPROTEIN"/>
    <property type="match status" value="1"/>
</dbReference>